<comment type="caution">
    <text evidence="1">The sequence shown here is derived from an EMBL/GenBank/DDBJ whole genome shotgun (WGS) entry which is preliminary data.</text>
</comment>
<dbReference type="Proteomes" id="UP000439903">
    <property type="component" value="Unassembled WGS sequence"/>
</dbReference>
<evidence type="ECO:0000313" key="2">
    <source>
        <dbReference type="Proteomes" id="UP000439903"/>
    </source>
</evidence>
<keyword evidence="2" id="KW-1185">Reference proteome</keyword>
<proteinExistence type="predicted"/>
<sequence length="260" mass="30297">MGSFKLEKSRRNSSIFKYNPLPNALSIPYQFPELPRESINVKEMEDVLDVFLDFLGDKPIEQYQNIVANIKTREWDLIIVQVKSIFCLDFQEGRSCIAILNEVNATMHQMASKNAQVIDNKYQPHKGEIVKFFYDPNKGSEAIYRGVRMLQEVIGITNIATLVHVKAFAQILLRICNCPLCIVFLYHSKKFDIFKELYQELIREELLALKPEDLPTIIKGQHAWNKIADCYTFNLSPVMKTYIEVEYQRRLSAKYFSEIL</sequence>
<name>A0A8H3X264_GIGMA</name>
<gene>
    <name evidence="1" type="ORF">F8M41_009443</name>
</gene>
<accession>A0A8H3X264</accession>
<protein>
    <submittedName>
        <fullName evidence="1">Uncharacterized protein</fullName>
    </submittedName>
</protein>
<dbReference type="EMBL" id="WTPW01002020">
    <property type="protein sequence ID" value="KAF0401386.1"/>
    <property type="molecule type" value="Genomic_DNA"/>
</dbReference>
<organism evidence="1 2">
    <name type="scientific">Gigaspora margarita</name>
    <dbReference type="NCBI Taxonomy" id="4874"/>
    <lineage>
        <taxon>Eukaryota</taxon>
        <taxon>Fungi</taxon>
        <taxon>Fungi incertae sedis</taxon>
        <taxon>Mucoromycota</taxon>
        <taxon>Glomeromycotina</taxon>
        <taxon>Glomeromycetes</taxon>
        <taxon>Diversisporales</taxon>
        <taxon>Gigasporaceae</taxon>
        <taxon>Gigaspora</taxon>
    </lineage>
</organism>
<dbReference type="OrthoDB" id="2399869at2759"/>
<dbReference type="AlphaFoldDB" id="A0A8H3X264"/>
<reference evidence="1 2" key="1">
    <citation type="journal article" date="2019" name="Environ. Microbiol.">
        <title>At the nexus of three kingdoms: the genome of the mycorrhizal fungus Gigaspora margarita provides insights into plant, endobacterial and fungal interactions.</title>
        <authorList>
            <person name="Venice F."/>
            <person name="Ghignone S."/>
            <person name="Salvioli di Fossalunga A."/>
            <person name="Amselem J."/>
            <person name="Novero M."/>
            <person name="Xianan X."/>
            <person name="Sedzielewska Toro K."/>
            <person name="Morin E."/>
            <person name="Lipzen A."/>
            <person name="Grigoriev I.V."/>
            <person name="Henrissat B."/>
            <person name="Martin F.M."/>
            <person name="Bonfante P."/>
        </authorList>
    </citation>
    <scope>NUCLEOTIDE SEQUENCE [LARGE SCALE GENOMIC DNA]</scope>
    <source>
        <strain evidence="1 2">BEG34</strain>
    </source>
</reference>
<evidence type="ECO:0000313" key="1">
    <source>
        <dbReference type="EMBL" id="KAF0401386.1"/>
    </source>
</evidence>